<comment type="caution">
    <text evidence="3">The sequence shown here is derived from an EMBL/GenBank/DDBJ whole genome shotgun (WGS) entry which is preliminary data.</text>
</comment>
<organism evidence="3 4">
    <name type="scientific">Candidatus Enterocloster faecavium</name>
    <dbReference type="NCBI Taxonomy" id="2838560"/>
    <lineage>
        <taxon>Bacteria</taxon>
        <taxon>Bacillati</taxon>
        <taxon>Bacillota</taxon>
        <taxon>Clostridia</taxon>
        <taxon>Lachnospirales</taxon>
        <taxon>Lachnospiraceae</taxon>
        <taxon>Enterocloster</taxon>
    </lineage>
</organism>
<sequence>MAKSDMENQIIYWNGEDGLRWKAQMGIVDQKPCIVELGYEKNNQWFLVGNMLTPQFKVVTGKRTTHNPQREKPVGADEKPDYQWDTYSDDPFSKKDVKEAVQEWNTTQMSVKVSGNHTTVSFDGLTLGQFKGGCDFNFFEGTNLIRMEAVASTDEDGVAYLYHAGLDGFEIGKLYYVSPKRREIYENPGFHTNSGPDRDRERVYTRGRTLTLGLTNGSVAVFPSPHRFFWGGQTENIVGNNYYIRQAGKDTMAIGIRHNKSPEHFNVRWPGYNAKPGTIQRMSVFFMPSADSVYVTRARVMKYTNFDHLRDLPGYKKLGAHMHVAAQAAWLRDQRKERPWEKLIKELGMDIFAPCDFWAEGRCNDNKEGRKSDLERYQTMAKYCSSPDFLVVPAEEIADRTGQKVLIRFHCMLFPSKPLLYSRWRDDDQEFAEKLPDGRTYYHLKSDEDFVEMCRRENSFILMPHPDTKANDGLPYDCKDESWFKDERWFGIGCRMLPADNSLPTMISGRTERVWNDINNWSDRPRYIISELDTYTKVDESEEDWEMYPMTNCTYVKLDKLPDSDNWEALTDALREGKHFYSTGEILLESCSITDGCCDCTFSWTYPLAYIQLVYSDGEHVTAIDLPKDDTSPYGKEDIHITFPKGMKWARVLATDIAGNSVFGMPVFVKRND</sequence>
<dbReference type="PROSITE" id="PS50835">
    <property type="entry name" value="IG_LIKE"/>
    <property type="match status" value="1"/>
</dbReference>
<dbReference type="EMBL" id="DWYS01000142">
    <property type="protein sequence ID" value="HJB08560.1"/>
    <property type="molecule type" value="Genomic_DNA"/>
</dbReference>
<evidence type="ECO:0000313" key="3">
    <source>
        <dbReference type="EMBL" id="HJB08560.1"/>
    </source>
</evidence>
<feature type="domain" description="Ig-like" evidence="2">
    <location>
        <begin position="387"/>
        <end position="478"/>
    </location>
</feature>
<reference evidence="3" key="2">
    <citation type="submission" date="2021-04" db="EMBL/GenBank/DDBJ databases">
        <authorList>
            <person name="Gilroy R."/>
        </authorList>
    </citation>
    <scope>NUCLEOTIDE SEQUENCE</scope>
    <source>
        <strain evidence="3">CHK188-4685</strain>
    </source>
</reference>
<feature type="compositionally biased region" description="Basic and acidic residues" evidence="1">
    <location>
        <begin position="68"/>
        <end position="81"/>
    </location>
</feature>
<evidence type="ECO:0000313" key="4">
    <source>
        <dbReference type="Proteomes" id="UP000886804"/>
    </source>
</evidence>
<evidence type="ECO:0000256" key="1">
    <source>
        <dbReference type="SAM" id="MobiDB-lite"/>
    </source>
</evidence>
<proteinExistence type="predicted"/>
<dbReference type="Proteomes" id="UP000886804">
    <property type="component" value="Unassembled WGS sequence"/>
</dbReference>
<protein>
    <recommendedName>
        <fullName evidence="2">Ig-like domain-containing protein</fullName>
    </recommendedName>
</protein>
<evidence type="ECO:0000259" key="2">
    <source>
        <dbReference type="PROSITE" id="PS50835"/>
    </source>
</evidence>
<accession>A0A9D2LA20</accession>
<feature type="region of interest" description="Disordered" evidence="1">
    <location>
        <begin position="62"/>
        <end position="81"/>
    </location>
</feature>
<reference evidence="3" key="1">
    <citation type="journal article" date="2021" name="PeerJ">
        <title>Extensive microbial diversity within the chicken gut microbiome revealed by metagenomics and culture.</title>
        <authorList>
            <person name="Gilroy R."/>
            <person name="Ravi A."/>
            <person name="Getino M."/>
            <person name="Pursley I."/>
            <person name="Horton D.L."/>
            <person name="Alikhan N.F."/>
            <person name="Baker D."/>
            <person name="Gharbi K."/>
            <person name="Hall N."/>
            <person name="Watson M."/>
            <person name="Adriaenssens E.M."/>
            <person name="Foster-Nyarko E."/>
            <person name="Jarju S."/>
            <person name="Secka A."/>
            <person name="Antonio M."/>
            <person name="Oren A."/>
            <person name="Chaudhuri R.R."/>
            <person name="La Ragione R."/>
            <person name="Hildebrand F."/>
            <person name="Pallen M.J."/>
        </authorList>
    </citation>
    <scope>NUCLEOTIDE SEQUENCE</scope>
    <source>
        <strain evidence="3">CHK188-4685</strain>
    </source>
</reference>
<name>A0A9D2LA20_9FIRM</name>
<dbReference type="InterPro" id="IPR007110">
    <property type="entry name" value="Ig-like_dom"/>
</dbReference>
<gene>
    <name evidence="3" type="ORF">H9716_11980</name>
</gene>
<dbReference type="AlphaFoldDB" id="A0A9D2LA20"/>